<feature type="domain" description="Aminoglycoside phosphotransferase" evidence="2">
    <location>
        <begin position="177"/>
        <end position="326"/>
    </location>
</feature>
<dbReference type="GeneID" id="81409562"/>
<dbReference type="PANTHER" id="PTHR21310:SF37">
    <property type="entry name" value="AMINOGLYCOSIDE PHOSPHOTRANSFERASE DOMAIN-CONTAINING PROTEIN"/>
    <property type="match status" value="1"/>
</dbReference>
<organism evidence="3 4">
    <name type="scientific">Penicillium bovifimosum</name>
    <dbReference type="NCBI Taxonomy" id="126998"/>
    <lineage>
        <taxon>Eukaryota</taxon>
        <taxon>Fungi</taxon>
        <taxon>Dikarya</taxon>
        <taxon>Ascomycota</taxon>
        <taxon>Pezizomycotina</taxon>
        <taxon>Eurotiomycetes</taxon>
        <taxon>Eurotiomycetidae</taxon>
        <taxon>Eurotiales</taxon>
        <taxon>Aspergillaceae</taxon>
        <taxon>Penicillium</taxon>
    </lineage>
</organism>
<reference evidence="3" key="1">
    <citation type="submission" date="2022-11" db="EMBL/GenBank/DDBJ databases">
        <authorList>
            <person name="Petersen C."/>
        </authorList>
    </citation>
    <scope>NUCLEOTIDE SEQUENCE</scope>
    <source>
        <strain evidence="3">IBT 22155</strain>
    </source>
</reference>
<feature type="region of interest" description="Disordered" evidence="1">
    <location>
        <begin position="477"/>
        <end position="511"/>
    </location>
</feature>
<dbReference type="AlphaFoldDB" id="A0A9W9KVR1"/>
<dbReference type="RefSeq" id="XP_056518191.1">
    <property type="nucleotide sequence ID" value="XM_056670392.1"/>
</dbReference>
<dbReference type="EMBL" id="JAPQKL010000007">
    <property type="protein sequence ID" value="KAJ5121687.1"/>
    <property type="molecule type" value="Genomic_DNA"/>
</dbReference>
<evidence type="ECO:0000259" key="2">
    <source>
        <dbReference type="Pfam" id="PF01636"/>
    </source>
</evidence>
<dbReference type="Proteomes" id="UP001149079">
    <property type="component" value="Unassembled WGS sequence"/>
</dbReference>
<name>A0A9W9KVR1_9EURO</name>
<evidence type="ECO:0000313" key="3">
    <source>
        <dbReference type="EMBL" id="KAJ5121687.1"/>
    </source>
</evidence>
<sequence>MQTRMCPDDVAWEQAEEISDNWLAQFLEHDVLRPIGNFILEHNGGRGTDFEILRKGSYNISLRLKDERSHEATVIRLSQPGAVLFPEEKVVNEVAMMRFLIDKTSIPIPFIHHSGTKKESPLELSPFIMMDYIEHETKMYDALNVPGCPTDERGILDPAIDQGRLEMLYGQLAGILLQLSTPSLPRIGSLIQIDDFTWEVTRRPLSMNMNELVRLGSLPRSKLPDLHTTFTTTSSYLEALADLNIEHLVHQRNDSVESADDCRRKFVARRLFRKLARDKRLTNPLLEEGPFKLWCDDLRPANVLLHDNLKIAGVVDWEFTYAAPAEFSYAPPWWLLIEKPEYWSAGLEDWTRTFDYRLKTFLKVMKDHEESAIQQGRLKDDQRLSDRMYQSWESGDFWIVYAVLHSFAFDVIYWQKIDPRFFGPTENPEGAWKERLDLLDDQERDEMEQLVVRKLKEMTTRDLAWDPDEYTLAFHRQLKERKEKPREGKTTGADGVHDIDNRSEGCTGGPD</sequence>
<keyword evidence="4" id="KW-1185">Reference proteome</keyword>
<dbReference type="PANTHER" id="PTHR21310">
    <property type="entry name" value="AMINOGLYCOSIDE PHOSPHOTRANSFERASE-RELATED-RELATED"/>
    <property type="match status" value="1"/>
</dbReference>
<dbReference type="InterPro" id="IPR011009">
    <property type="entry name" value="Kinase-like_dom_sf"/>
</dbReference>
<accession>A0A9W9KVR1</accession>
<evidence type="ECO:0000256" key="1">
    <source>
        <dbReference type="SAM" id="MobiDB-lite"/>
    </source>
</evidence>
<dbReference type="OrthoDB" id="5412996at2759"/>
<reference evidence="3" key="2">
    <citation type="journal article" date="2023" name="IMA Fungus">
        <title>Comparative genomic study of the Penicillium genus elucidates a diverse pangenome and 15 lateral gene transfer events.</title>
        <authorList>
            <person name="Petersen C."/>
            <person name="Sorensen T."/>
            <person name="Nielsen M.R."/>
            <person name="Sondergaard T.E."/>
            <person name="Sorensen J.L."/>
            <person name="Fitzpatrick D.A."/>
            <person name="Frisvad J.C."/>
            <person name="Nielsen K.L."/>
        </authorList>
    </citation>
    <scope>NUCLEOTIDE SEQUENCE</scope>
    <source>
        <strain evidence="3">IBT 22155</strain>
    </source>
</reference>
<feature type="compositionally biased region" description="Basic and acidic residues" evidence="1">
    <location>
        <begin position="480"/>
        <end position="503"/>
    </location>
</feature>
<comment type="caution">
    <text evidence="3">The sequence shown here is derived from an EMBL/GenBank/DDBJ whole genome shotgun (WGS) entry which is preliminary data.</text>
</comment>
<dbReference type="InterPro" id="IPR051678">
    <property type="entry name" value="AGP_Transferase"/>
</dbReference>
<dbReference type="SUPFAM" id="SSF56112">
    <property type="entry name" value="Protein kinase-like (PK-like)"/>
    <property type="match status" value="1"/>
</dbReference>
<protein>
    <recommendedName>
        <fullName evidence="2">Aminoglycoside phosphotransferase domain-containing protein</fullName>
    </recommendedName>
</protein>
<evidence type="ECO:0000313" key="4">
    <source>
        <dbReference type="Proteomes" id="UP001149079"/>
    </source>
</evidence>
<proteinExistence type="predicted"/>
<dbReference type="InterPro" id="IPR002575">
    <property type="entry name" value="Aminoglycoside_PTrfase"/>
</dbReference>
<gene>
    <name evidence="3" type="ORF">N7515_009648</name>
</gene>
<dbReference type="Pfam" id="PF01636">
    <property type="entry name" value="APH"/>
    <property type="match status" value="1"/>
</dbReference>